<dbReference type="AlphaFoldDB" id="A0A8H9UXX7"/>
<name>A0A8H9UXX7_CLOPF</name>
<dbReference type="Proteomes" id="UP000859547">
    <property type="component" value="Unassembled WGS sequence"/>
</dbReference>
<sequence>MKAYRDKLKEYLKLKSAIETLNNDGVEEFKNGNVALGESTFLKRNKLIEQIKSYNEYAITTGNLRAIINELLLDESLTCKELDLKLGFDIGTIESLLISNKAIKLKEFEGIFKYFEIPEILNIKEKFKNYIVN</sequence>
<protein>
    <submittedName>
        <fullName evidence="1">Uncharacterized protein</fullName>
    </submittedName>
</protein>
<organism evidence="1">
    <name type="scientific">Clostridium perfringens</name>
    <dbReference type="NCBI Taxonomy" id="1502"/>
    <lineage>
        <taxon>Bacteria</taxon>
        <taxon>Bacillati</taxon>
        <taxon>Bacillota</taxon>
        <taxon>Clostridia</taxon>
        <taxon>Eubacteriales</taxon>
        <taxon>Clostridiaceae</taxon>
        <taxon>Clostridium</taxon>
    </lineage>
</organism>
<reference evidence="1" key="2">
    <citation type="submission" date="2020-07" db="EMBL/GenBank/DDBJ databases">
        <authorList>
            <consortium name="NCBI Pathogen Detection Project"/>
        </authorList>
    </citation>
    <scope>NUCLEOTIDE SEQUENCE</scope>
    <source>
        <strain evidence="1">C8</strain>
    </source>
</reference>
<accession>A0A8H9UXX7</accession>
<comment type="caution">
    <text evidence="1">The sequence shown here is derived from an EMBL/GenBank/DDBJ whole genome shotgun (WGS) entry which is preliminary data.</text>
</comment>
<reference evidence="1" key="1">
    <citation type="journal article" date="2018" name="Genome Biol.">
        <title>SKESA: strategic k-mer extension for scrupulous assemblies.</title>
        <authorList>
            <person name="Souvorov A."/>
            <person name="Agarwala R."/>
            <person name="Lipman D.J."/>
        </authorList>
    </citation>
    <scope>NUCLEOTIDE SEQUENCE</scope>
    <source>
        <strain evidence="1">C8</strain>
    </source>
</reference>
<dbReference type="EMBL" id="DACTCB010000011">
    <property type="protein sequence ID" value="HAT4308313.1"/>
    <property type="molecule type" value="Genomic_DNA"/>
</dbReference>
<dbReference type="RefSeq" id="WP_004456652.1">
    <property type="nucleotide sequence ID" value="NZ_CATNXJ010000012.1"/>
</dbReference>
<proteinExistence type="predicted"/>
<evidence type="ECO:0000313" key="1">
    <source>
        <dbReference type="EMBL" id="HAT4308313.1"/>
    </source>
</evidence>
<gene>
    <name evidence="1" type="ORF">I9080_002123</name>
</gene>